<keyword evidence="1 4" id="KW-0349">Heme</keyword>
<dbReference type="PROSITE" id="PS51007">
    <property type="entry name" value="CYTC"/>
    <property type="match status" value="1"/>
</dbReference>
<evidence type="ECO:0000256" key="1">
    <source>
        <dbReference type="ARBA" id="ARBA00022617"/>
    </source>
</evidence>
<dbReference type="InterPro" id="IPR009056">
    <property type="entry name" value="Cyt_c-like_dom"/>
</dbReference>
<organism evidence="6 7">
    <name type="scientific">Stratiformator vulcanicus</name>
    <dbReference type="NCBI Taxonomy" id="2527980"/>
    <lineage>
        <taxon>Bacteria</taxon>
        <taxon>Pseudomonadati</taxon>
        <taxon>Planctomycetota</taxon>
        <taxon>Planctomycetia</taxon>
        <taxon>Planctomycetales</taxon>
        <taxon>Planctomycetaceae</taxon>
        <taxon>Stratiformator</taxon>
    </lineage>
</organism>
<keyword evidence="2 4" id="KW-0479">Metal-binding</keyword>
<dbReference type="EMBL" id="CP036268">
    <property type="protein sequence ID" value="QDT39786.1"/>
    <property type="molecule type" value="Genomic_DNA"/>
</dbReference>
<dbReference type="Proteomes" id="UP000317318">
    <property type="component" value="Chromosome"/>
</dbReference>
<dbReference type="SUPFAM" id="SSF50952">
    <property type="entry name" value="Soluble quinoprotein glucose dehydrogenase"/>
    <property type="match status" value="1"/>
</dbReference>
<dbReference type="SUPFAM" id="SSF49785">
    <property type="entry name" value="Galactose-binding domain-like"/>
    <property type="match status" value="1"/>
</dbReference>
<dbReference type="Gene3D" id="2.120.10.30">
    <property type="entry name" value="TolB, C-terminal domain"/>
    <property type="match status" value="1"/>
</dbReference>
<dbReference type="GO" id="GO:0009055">
    <property type="term" value="F:electron transfer activity"/>
    <property type="evidence" value="ECO:0007669"/>
    <property type="project" value="InterPro"/>
</dbReference>
<evidence type="ECO:0000313" key="6">
    <source>
        <dbReference type="EMBL" id="QDT39786.1"/>
    </source>
</evidence>
<accession>A0A517R7B6</accession>
<keyword evidence="3 4" id="KW-0408">Iron</keyword>
<dbReference type="InterPro" id="IPR008979">
    <property type="entry name" value="Galactose-bd-like_sf"/>
</dbReference>
<gene>
    <name evidence="6" type="ORF">Pan189_41970</name>
</gene>
<dbReference type="Gene3D" id="1.10.760.10">
    <property type="entry name" value="Cytochrome c-like domain"/>
    <property type="match status" value="1"/>
</dbReference>
<sequence>MKYFCAPGVLGLVGSFGLCVALLIGHSSPLVADDAKEVSPDWVWAGSEPAAGETIVAREVFDINSVVTNAELSVAGDDHIRVFLNGEELVRSDDWRKPVFEDVRYHLRDGKNVLAIYVKNDSGPAGVIFELKGRYYKKQGDFHVVSGEETEVLKSPKDFGWAKDGYKPAAGQWKAATSLGALGAEPWGDIPLGQKPPEDAATPVSDIDVPKGFAVDLVYSVPKGDQGSWVALTPDDRGGLIASDQYGSLYRVTPAPIGKPTSDTKVTKIPVNVGSAQGLLVAYGGLYVVRNGNSGLFKVTDSDGDGEYDSAKKLTDFDGGGEHGPHAIRKGPDGRLWVIAGNHTSVPTPVAADSPHNNFEEDLLLPRNPDGRGHATGRMAPGGWIAHTDPEATEWVLHCAGYRNPYDIAFNRDGELFTFDADMEWDTGTPWYRPTRVNHAISGAEFGWRFGTGKWPEYYPDSFGSVVDIGLGSPTGIEFGYDAKFPAKYREALYINDWTYGKIYAVHMKPDGATYRADFETFVKGRPLPVTDAVVNPADGAFYFAIGGRRAQSGLYRVRYVGDESTAPTQMAENPRAEKARMLRHKIEEYHRTSNPQAVEFLWPHLNSYDRAIRYAARVAIENQPLAAWKKRALAEENTNGRIQAMVALARTAGDEMQADVIASLNELPLKRLSEEQMLDALRAYQLAFIRLGGKQDDGVVQSVVDRLAPFVPHPNNFVSRELTKLLVYLEAPIIIEKSMERLEQAQTQQEQMFYIFVLRNMKTGWTPELRKAYFSWINLASQKYRGGASFQKFVEQIRDDAVAHMSEDEKEALADVISGESSVEVVQIETSRQFVQNWQLDDFEGQLDRVESGRSFENGKAAYEAAQCAKCHRFRGVGGDTGPDITGVGGRFNPQYLLESVVAPSKAISDQYKNETIVTINGEVLAGRVIQDEPDYIMIRTDPFARELTKVMKDDIDERFLSEQSEMPKSLINVLSKEEIFDLIAYLRSGGDPDDRAFDAGD</sequence>
<evidence type="ECO:0000256" key="2">
    <source>
        <dbReference type="ARBA" id="ARBA00022723"/>
    </source>
</evidence>
<dbReference type="SUPFAM" id="SSF46626">
    <property type="entry name" value="Cytochrome c"/>
    <property type="match status" value="1"/>
</dbReference>
<dbReference type="NCBIfam" id="TIGR02603">
    <property type="entry name" value="CxxCH_TIGR02603"/>
    <property type="match status" value="1"/>
</dbReference>
<evidence type="ECO:0000313" key="7">
    <source>
        <dbReference type="Proteomes" id="UP000317318"/>
    </source>
</evidence>
<reference evidence="6 7" key="1">
    <citation type="submission" date="2019-02" db="EMBL/GenBank/DDBJ databases">
        <title>Deep-cultivation of Planctomycetes and their phenomic and genomic characterization uncovers novel biology.</title>
        <authorList>
            <person name="Wiegand S."/>
            <person name="Jogler M."/>
            <person name="Boedeker C."/>
            <person name="Pinto D."/>
            <person name="Vollmers J."/>
            <person name="Rivas-Marin E."/>
            <person name="Kohn T."/>
            <person name="Peeters S.H."/>
            <person name="Heuer A."/>
            <person name="Rast P."/>
            <person name="Oberbeckmann S."/>
            <person name="Bunk B."/>
            <person name="Jeske O."/>
            <person name="Meyerdierks A."/>
            <person name="Storesund J.E."/>
            <person name="Kallscheuer N."/>
            <person name="Luecker S."/>
            <person name="Lage O.M."/>
            <person name="Pohl T."/>
            <person name="Merkel B.J."/>
            <person name="Hornburger P."/>
            <person name="Mueller R.-W."/>
            <person name="Bruemmer F."/>
            <person name="Labrenz M."/>
            <person name="Spormann A.M."/>
            <person name="Op den Camp H."/>
            <person name="Overmann J."/>
            <person name="Amann R."/>
            <person name="Jetten M.S.M."/>
            <person name="Mascher T."/>
            <person name="Medema M.H."/>
            <person name="Devos D.P."/>
            <person name="Kaster A.-K."/>
            <person name="Ovreas L."/>
            <person name="Rohde M."/>
            <person name="Galperin M.Y."/>
            <person name="Jogler C."/>
        </authorList>
    </citation>
    <scope>NUCLEOTIDE SEQUENCE [LARGE SCALE GENOMIC DNA]</scope>
    <source>
        <strain evidence="6 7">Pan189</strain>
    </source>
</reference>
<dbReference type="InterPro" id="IPR011042">
    <property type="entry name" value="6-blade_b-propeller_TolB-like"/>
</dbReference>
<dbReference type="PANTHER" id="PTHR33546">
    <property type="entry name" value="LARGE, MULTIFUNCTIONAL SECRETED PROTEIN-RELATED"/>
    <property type="match status" value="1"/>
</dbReference>
<dbReference type="RefSeq" id="WP_310820826.1">
    <property type="nucleotide sequence ID" value="NZ_CP036268.1"/>
</dbReference>
<dbReference type="Pfam" id="PF00034">
    <property type="entry name" value="Cytochrom_C"/>
    <property type="match status" value="1"/>
</dbReference>
<dbReference type="GO" id="GO:0020037">
    <property type="term" value="F:heme binding"/>
    <property type="evidence" value="ECO:0007669"/>
    <property type="project" value="InterPro"/>
</dbReference>
<dbReference type="InterPro" id="IPR013427">
    <property type="entry name" value="Haem-bd_dom_put"/>
</dbReference>
<name>A0A517R7B6_9PLAN</name>
<dbReference type="InterPro" id="IPR036909">
    <property type="entry name" value="Cyt_c-like_dom_sf"/>
</dbReference>
<dbReference type="GO" id="GO:0046872">
    <property type="term" value="F:metal ion binding"/>
    <property type="evidence" value="ECO:0007669"/>
    <property type="project" value="UniProtKB-KW"/>
</dbReference>
<evidence type="ECO:0000259" key="5">
    <source>
        <dbReference type="PROSITE" id="PS51007"/>
    </source>
</evidence>
<keyword evidence="7" id="KW-1185">Reference proteome</keyword>
<evidence type="ECO:0000256" key="4">
    <source>
        <dbReference type="PROSITE-ProRule" id="PRU00433"/>
    </source>
</evidence>
<dbReference type="Gene3D" id="2.60.120.260">
    <property type="entry name" value="Galactose-binding domain-like"/>
    <property type="match status" value="1"/>
</dbReference>
<evidence type="ECO:0000256" key="3">
    <source>
        <dbReference type="ARBA" id="ARBA00023004"/>
    </source>
</evidence>
<dbReference type="InterPro" id="IPR011041">
    <property type="entry name" value="Quinoprot_gluc/sorb_DH_b-prop"/>
</dbReference>
<dbReference type="KEGG" id="svp:Pan189_41970"/>
<dbReference type="AlphaFoldDB" id="A0A517R7B6"/>
<protein>
    <submittedName>
        <fullName evidence="6">Cytochrome c</fullName>
    </submittedName>
</protein>
<proteinExistence type="predicted"/>
<feature type="domain" description="Cytochrome c" evidence="5">
    <location>
        <begin position="855"/>
        <end position="992"/>
    </location>
</feature>
<dbReference type="PANTHER" id="PTHR33546:SF1">
    <property type="entry name" value="LARGE, MULTIFUNCTIONAL SECRETED PROTEIN"/>
    <property type="match status" value="1"/>
</dbReference>